<dbReference type="GO" id="GO:0005783">
    <property type="term" value="C:endoplasmic reticulum"/>
    <property type="evidence" value="ECO:0007669"/>
    <property type="project" value="TreeGrafter"/>
</dbReference>
<evidence type="ECO:0000256" key="8">
    <source>
        <dbReference type="ARBA" id="ARBA00022927"/>
    </source>
</evidence>
<dbReference type="PANTHER" id="PTHR10261">
    <property type="entry name" value="COATOMER SUBUNIT GAMMA"/>
    <property type="match status" value="1"/>
</dbReference>
<dbReference type="FunFam" id="1.25.10.10:FF:000071">
    <property type="entry name" value="Coatomer subunit gamma"/>
    <property type="match status" value="1"/>
</dbReference>
<dbReference type="SUPFAM" id="SSF55711">
    <property type="entry name" value="Subdomain of clathrin and coatomer appendage domain"/>
    <property type="match status" value="1"/>
</dbReference>
<dbReference type="GO" id="GO:0006886">
    <property type="term" value="P:intracellular protein transport"/>
    <property type="evidence" value="ECO:0007669"/>
    <property type="project" value="InterPro"/>
</dbReference>
<dbReference type="AlphaFoldDB" id="A0A0N5APV4"/>
<dbReference type="Proteomes" id="UP000046393">
    <property type="component" value="Unplaced"/>
</dbReference>
<evidence type="ECO:0000256" key="5">
    <source>
        <dbReference type="ARBA" id="ARBA00022490"/>
    </source>
</evidence>
<proteinExistence type="inferred from homology"/>
<dbReference type="Gene3D" id="3.30.310.10">
    <property type="entry name" value="TATA-Binding Protein"/>
    <property type="match status" value="1"/>
</dbReference>
<evidence type="ECO:0000256" key="1">
    <source>
        <dbReference type="ARBA" id="ARBA00004255"/>
    </source>
</evidence>
<comment type="subunit">
    <text evidence="3">Oligomeric complex that consists of at least the alpha, beta, beta', gamma, delta, epsilon and zeta subunits.</text>
</comment>
<dbReference type="Gene3D" id="1.25.10.10">
    <property type="entry name" value="Leucine-rich Repeat Variant"/>
    <property type="match status" value="2"/>
</dbReference>
<comment type="subcellular location">
    <subcellularLocation>
        <location evidence="12">Cytoplasm</location>
    </subcellularLocation>
    <subcellularLocation>
        <location evidence="1 12">Golgi apparatus membrane</location>
        <topology evidence="1 12">Peripheral membrane protein</topology>
        <orientation evidence="1 12">Cytoplasmic side</orientation>
    </subcellularLocation>
    <subcellularLocation>
        <location evidence="12">Cytoplasmic vesicle</location>
        <location evidence="12">COPI-coated vesicle membrane</location>
        <topology evidence="12">Peripheral membrane protein</topology>
        <orientation evidence="12">Cytoplasmic side</orientation>
    </subcellularLocation>
</comment>
<dbReference type="InterPro" id="IPR017106">
    <property type="entry name" value="Coatomer_gsu"/>
</dbReference>
<evidence type="ECO:0000256" key="9">
    <source>
        <dbReference type="ARBA" id="ARBA00023034"/>
    </source>
</evidence>
<dbReference type="WBParaSite" id="SMUV_0000669401-mRNA-1">
    <property type="protein sequence ID" value="SMUV_0000669401-mRNA-1"/>
    <property type="gene ID" value="SMUV_0000669401"/>
</dbReference>
<dbReference type="Pfam" id="PF08752">
    <property type="entry name" value="COP-gamma_platf"/>
    <property type="match status" value="1"/>
</dbReference>
<evidence type="ECO:0000259" key="14">
    <source>
        <dbReference type="Pfam" id="PF08752"/>
    </source>
</evidence>
<evidence type="ECO:0000256" key="4">
    <source>
        <dbReference type="ARBA" id="ARBA00022448"/>
    </source>
</evidence>
<dbReference type="GO" id="GO:0000139">
    <property type="term" value="C:Golgi membrane"/>
    <property type="evidence" value="ECO:0007669"/>
    <property type="project" value="UniProtKB-SubCell"/>
</dbReference>
<dbReference type="GO" id="GO:0006891">
    <property type="term" value="P:intra-Golgi vesicle-mediated transport"/>
    <property type="evidence" value="ECO:0007669"/>
    <property type="project" value="TreeGrafter"/>
</dbReference>
<feature type="domain" description="Coatomer gamma subunit appendage Ig-like subdomain" evidence="14">
    <location>
        <begin position="640"/>
        <end position="787"/>
    </location>
</feature>
<dbReference type="InterPro" id="IPR012295">
    <property type="entry name" value="TBP_dom_sf"/>
</dbReference>
<dbReference type="GO" id="GO:0009306">
    <property type="term" value="P:protein secretion"/>
    <property type="evidence" value="ECO:0007669"/>
    <property type="project" value="TreeGrafter"/>
</dbReference>
<evidence type="ECO:0000256" key="2">
    <source>
        <dbReference type="ARBA" id="ARBA00010720"/>
    </source>
</evidence>
<evidence type="ECO:0000313" key="16">
    <source>
        <dbReference type="Proteomes" id="UP000046393"/>
    </source>
</evidence>
<dbReference type="Gene3D" id="2.60.40.1480">
    <property type="entry name" value="Coatomer, gamma subunit, appendage domain"/>
    <property type="match status" value="1"/>
</dbReference>
<evidence type="ECO:0000313" key="17">
    <source>
        <dbReference type="WBParaSite" id="SMUV_0000669401-mRNA-1"/>
    </source>
</evidence>
<keyword evidence="10 12" id="KW-0472">Membrane</keyword>
<evidence type="ECO:0000256" key="3">
    <source>
        <dbReference type="ARBA" id="ARBA00011775"/>
    </source>
</evidence>
<dbReference type="GO" id="GO:0005198">
    <property type="term" value="F:structural molecule activity"/>
    <property type="evidence" value="ECO:0007669"/>
    <property type="project" value="InterPro"/>
</dbReference>
<keyword evidence="11 12" id="KW-0968">Cytoplasmic vesicle</keyword>
<evidence type="ECO:0000259" key="13">
    <source>
        <dbReference type="Pfam" id="PF01602"/>
    </source>
</evidence>
<feature type="domain" description="Clathrin/coatomer adaptor adaptin-like N-terminal" evidence="13">
    <location>
        <begin position="23"/>
        <end position="150"/>
    </location>
</feature>
<reference evidence="17" key="1">
    <citation type="submission" date="2017-02" db="UniProtKB">
        <authorList>
            <consortium name="WormBaseParasite"/>
        </authorList>
    </citation>
    <scope>IDENTIFICATION</scope>
</reference>
<dbReference type="GO" id="GO:0030126">
    <property type="term" value="C:COPI vesicle coat"/>
    <property type="evidence" value="ECO:0007669"/>
    <property type="project" value="InterPro"/>
</dbReference>
<dbReference type="SUPFAM" id="SSF48371">
    <property type="entry name" value="ARM repeat"/>
    <property type="match status" value="1"/>
</dbReference>
<comment type="function">
    <text evidence="12">The coatomer is a cytosolic protein complex that binds to dilysine motifs and reversibly associates with Golgi non-clathrin-coated vesicles, which further mediate biosynthetic protein transport from the ER, via the Golgi up to the trans Golgi network. Coatomer complex is required for budding from Golgi membranes, and is essential for the retrograde Golgi-to-ER transport of dilysine-tagged proteins.</text>
</comment>
<dbReference type="InterPro" id="IPR011989">
    <property type="entry name" value="ARM-like"/>
</dbReference>
<dbReference type="Pfam" id="PF16381">
    <property type="entry name" value="Coatomer_g_Cpla"/>
    <property type="match status" value="1"/>
</dbReference>
<comment type="similarity">
    <text evidence="2 12">Belongs to the COPG family.</text>
</comment>
<dbReference type="GO" id="GO:0005793">
    <property type="term" value="C:endoplasmic reticulum-Golgi intermediate compartment"/>
    <property type="evidence" value="ECO:0007669"/>
    <property type="project" value="TreeGrafter"/>
</dbReference>
<evidence type="ECO:0000256" key="12">
    <source>
        <dbReference type="PIRNR" id="PIRNR037093"/>
    </source>
</evidence>
<dbReference type="FunFam" id="2.60.40.1480:FF:000001">
    <property type="entry name" value="Coatomer subunit gamma"/>
    <property type="match status" value="1"/>
</dbReference>
<keyword evidence="5 12" id="KW-0963">Cytoplasm</keyword>
<dbReference type="Pfam" id="PF01602">
    <property type="entry name" value="Adaptin_N"/>
    <property type="match status" value="2"/>
</dbReference>
<evidence type="ECO:0000259" key="15">
    <source>
        <dbReference type="Pfam" id="PF16381"/>
    </source>
</evidence>
<dbReference type="InterPro" id="IPR037067">
    <property type="entry name" value="Coatomer_gsu_app_sf"/>
</dbReference>
<dbReference type="InterPro" id="IPR013040">
    <property type="entry name" value="Coatomer_gsu_app_Ig-like_dom"/>
</dbReference>
<evidence type="ECO:0000256" key="6">
    <source>
        <dbReference type="ARBA" id="ARBA00022737"/>
    </source>
</evidence>
<dbReference type="PIRSF" id="PIRSF037093">
    <property type="entry name" value="Coatomer_gamma_subunit"/>
    <property type="match status" value="1"/>
</dbReference>
<organism evidence="16 17">
    <name type="scientific">Syphacia muris</name>
    <dbReference type="NCBI Taxonomy" id="451379"/>
    <lineage>
        <taxon>Eukaryota</taxon>
        <taxon>Metazoa</taxon>
        <taxon>Ecdysozoa</taxon>
        <taxon>Nematoda</taxon>
        <taxon>Chromadorea</taxon>
        <taxon>Rhabditida</taxon>
        <taxon>Spirurina</taxon>
        <taxon>Oxyuridomorpha</taxon>
        <taxon>Oxyuroidea</taxon>
        <taxon>Oxyuridae</taxon>
        <taxon>Syphacia</taxon>
    </lineage>
</organism>
<protein>
    <recommendedName>
        <fullName evidence="12">Coatomer subunit gamma</fullName>
    </recommendedName>
</protein>
<feature type="domain" description="Clathrin/coatomer adaptor adaptin-like N-terminal" evidence="13">
    <location>
        <begin position="168"/>
        <end position="561"/>
    </location>
</feature>
<dbReference type="GO" id="GO:0006888">
    <property type="term" value="P:endoplasmic reticulum to Golgi vesicle-mediated transport"/>
    <property type="evidence" value="ECO:0007669"/>
    <property type="project" value="TreeGrafter"/>
</dbReference>
<keyword evidence="8 12" id="KW-0653">Protein transport</keyword>
<dbReference type="PANTHER" id="PTHR10261:SF0">
    <property type="entry name" value="COATOMER SUBUNIT GAMMA-2"/>
    <property type="match status" value="1"/>
</dbReference>
<keyword evidence="6" id="KW-0677">Repeat</keyword>
<dbReference type="InterPro" id="IPR013041">
    <property type="entry name" value="Clathrin_app_Ig-like_sf"/>
</dbReference>
<name>A0A0N5APV4_9BILA</name>
<keyword evidence="4 12" id="KW-0813">Transport</keyword>
<dbReference type="InterPro" id="IPR016024">
    <property type="entry name" value="ARM-type_fold"/>
</dbReference>
<dbReference type="InterPro" id="IPR002553">
    <property type="entry name" value="Clathrin/coatomer_adapt-like_N"/>
</dbReference>
<accession>A0A0N5APV4</accession>
<keyword evidence="9 12" id="KW-0333">Golgi apparatus</keyword>
<feature type="domain" description="Coatomer subunit gamma C-terminal" evidence="15">
    <location>
        <begin position="789"/>
        <end position="889"/>
    </location>
</feature>
<evidence type="ECO:0000256" key="10">
    <source>
        <dbReference type="ARBA" id="ARBA00023136"/>
    </source>
</evidence>
<dbReference type="STRING" id="451379.A0A0N5APV4"/>
<dbReference type="GO" id="GO:0072384">
    <property type="term" value="P:organelle transport along microtubule"/>
    <property type="evidence" value="ECO:0007669"/>
    <property type="project" value="TreeGrafter"/>
</dbReference>
<sequence length="889" mass="99105">MMKREKAKDEEASSANPYANLDKTTVLQEARAFNETPINAHKCTRILSKLLYLRQQGEQIGRNEATEAFFAVTKLWQSKDANLRRLVYLAIKELCDISNDVIIVTSSLTKDMTGREDMYRAPAIRALCCIIDGSMLQAIERYMKQAVKISSQRKIPILKKLSENLFLMVAIVDKNPAVASAALVSSLHLLKKSPEVVRRWANEVQEAVSSDSNMVQLHALGLLHHIRSNDRLAVNKLVQKWSKSSLRSPYAICYLIRLAAQLMEEDEAGAESPLFQFIESCLRHKCEVVVYEAASAIVRLPNTTSSELSSAVSVLQLFCSSPKPALRFAAVRTLNKISMKHPQAVISCNVDLEQLITDQNRSIATLAITTLLKTGAESSVERLMKQISTFVSEISDEFKIVVIEAIRSLCSRYPRKHAIMMSFLATMLRDDGGFEYKKSIVDTIIEIIEENPDAKEAGLSHLCEFIEDCEHAALATRVLHLLGREAPSTPNPSRYIRFVYNRVILETTQVRAAAVTALAKFGAQCVKLRPSIEVLLHRCLLDTDDEVRDRATFYLAVLQSGNEQVIANFILKPLQVSVVGLENALEQYVNSKEHSLPFDIKTVPVSAKPLTATEKKRSPVSLEISSSKKDEKKLSRLDVYAEQLRAIPEFASLGPLFRSSQPVPLTDDVTEYGVVCIKHTFSNHILFQFDCKNTLNDQLLENVSVELESLSDSEEWKVCKTIPLDSLSYSAVGTTYTLLEMPESGAVTGSFGATLKFKARDVDPSTGQPDGDECYDETFVLEEIEITVADHIQPIHRPNFAASWDQYAENEVEETFALSSVHTLQDAVRELIKCVGLGPCERTDRVQEGKSNHLLLLAGVFRGGHDVLAKIRLALDPGDQSVTMNIIVR</sequence>
<dbReference type="SUPFAM" id="SSF49348">
    <property type="entry name" value="Clathrin adaptor appendage domain"/>
    <property type="match status" value="1"/>
</dbReference>
<dbReference type="FunFam" id="3.30.310.10:FF:000011">
    <property type="entry name" value="Coatomer subunit gamma"/>
    <property type="match status" value="1"/>
</dbReference>
<keyword evidence="7 12" id="KW-0931">ER-Golgi transport</keyword>
<dbReference type="InterPro" id="IPR032154">
    <property type="entry name" value="Coatomer_g_Cpla"/>
</dbReference>
<keyword evidence="16" id="KW-1185">Reference proteome</keyword>
<dbReference type="InterPro" id="IPR009028">
    <property type="entry name" value="Coatomer/calthrin_app_sub_C"/>
</dbReference>
<evidence type="ECO:0000256" key="7">
    <source>
        <dbReference type="ARBA" id="ARBA00022892"/>
    </source>
</evidence>
<evidence type="ECO:0000256" key="11">
    <source>
        <dbReference type="ARBA" id="ARBA00023329"/>
    </source>
</evidence>